<evidence type="ECO:0000313" key="6">
    <source>
        <dbReference type="Proteomes" id="UP001642483"/>
    </source>
</evidence>
<dbReference type="PANTHER" id="PTHR12732:SF0">
    <property type="entry name" value="PCI DOMAIN-CONTAINING PROTEIN 2"/>
    <property type="match status" value="1"/>
</dbReference>
<dbReference type="EMBL" id="CAWYQH010000103">
    <property type="protein sequence ID" value="CAK8687080.1"/>
    <property type="molecule type" value="Genomic_DNA"/>
</dbReference>
<protein>
    <recommendedName>
        <fullName evidence="2">PCI domain-containing protein 2</fullName>
    </recommendedName>
    <alternativeName>
        <fullName evidence="3">CSN12-like protein</fullName>
    </alternativeName>
</protein>
<reference evidence="5 6" key="1">
    <citation type="submission" date="2024-02" db="EMBL/GenBank/DDBJ databases">
        <authorList>
            <person name="Daric V."/>
            <person name="Darras S."/>
        </authorList>
    </citation>
    <scope>NUCLEOTIDE SEQUENCE [LARGE SCALE GENOMIC DNA]</scope>
</reference>
<dbReference type="InterPro" id="IPR045114">
    <property type="entry name" value="Csn12-like"/>
</dbReference>
<accession>A0ABP0G5G9</accession>
<comment type="similarity">
    <text evidence="1">Belongs to the CSN12 family.</text>
</comment>
<organism evidence="5 6">
    <name type="scientific">Clavelina lepadiformis</name>
    <name type="common">Light-bulb sea squirt</name>
    <name type="synonym">Ascidia lepadiformis</name>
    <dbReference type="NCBI Taxonomy" id="159417"/>
    <lineage>
        <taxon>Eukaryota</taxon>
        <taxon>Metazoa</taxon>
        <taxon>Chordata</taxon>
        <taxon>Tunicata</taxon>
        <taxon>Ascidiacea</taxon>
        <taxon>Aplousobranchia</taxon>
        <taxon>Clavelinidae</taxon>
        <taxon>Clavelina</taxon>
    </lineage>
</organism>
<evidence type="ECO:0000259" key="4">
    <source>
        <dbReference type="PROSITE" id="PS50250"/>
    </source>
</evidence>
<comment type="caution">
    <text evidence="5">The sequence shown here is derived from an EMBL/GenBank/DDBJ whole genome shotgun (WGS) entry which is preliminary data.</text>
</comment>
<gene>
    <name evidence="5" type="ORF">CVLEPA_LOCUS19115</name>
</gene>
<evidence type="ECO:0000256" key="2">
    <source>
        <dbReference type="ARBA" id="ARBA00026186"/>
    </source>
</evidence>
<dbReference type="InterPro" id="IPR000717">
    <property type="entry name" value="PCI_dom"/>
</dbReference>
<evidence type="ECO:0000313" key="5">
    <source>
        <dbReference type="EMBL" id="CAK8687080.1"/>
    </source>
</evidence>
<dbReference type="InterPro" id="IPR036388">
    <property type="entry name" value="WH-like_DNA-bd_sf"/>
</dbReference>
<dbReference type="SMART" id="SM00753">
    <property type="entry name" value="PAM"/>
    <property type="match status" value="1"/>
</dbReference>
<dbReference type="Proteomes" id="UP001642483">
    <property type="component" value="Unassembled WGS sequence"/>
</dbReference>
<proteinExistence type="inferred from homology"/>
<dbReference type="Pfam" id="PF01399">
    <property type="entry name" value="PCI"/>
    <property type="match status" value="1"/>
</dbReference>
<dbReference type="PROSITE" id="PS50250">
    <property type="entry name" value="PCI"/>
    <property type="match status" value="1"/>
</dbReference>
<sequence>MAMAYIPLNSYLQEVSGALGRCDVDLLSRLLSFEDPHATNPKLQRESPEGICQRFFESPDDEMVAAHIRGCWALANNDISQAYASQVTAIQAFVKSFQARKDENWALPLMYTLVLDLRKLANKVDQEMPKGGKGKKGDVLEKAADTIMSCFRICGSDGRSALEVSKKWGMLFLVNQLFKIYFRIGKIHLCKPLIRAIESSNIKDEFTLAQRVTYKFYVGRKAMFDSNFQMAEEYLSFAFSNCHSSCRKNLRLILIYLLPVKMLLGHMPPFDLLQMHNLMQFADIVKAVRTGQVQLLNEALLKHETFFIHTGVYLILEKLRAITFRTLFKRVSYILGTHQIPLQAFLSALQAQGIEDVDMDETECIVAGLIYAGNIRGYISHQHKKVVVSKVNAFPAVATAS</sequence>
<name>A0ABP0G5G9_CLALP</name>
<keyword evidence="6" id="KW-1185">Reference proteome</keyword>
<evidence type="ECO:0000256" key="3">
    <source>
        <dbReference type="ARBA" id="ARBA00033214"/>
    </source>
</evidence>
<feature type="domain" description="PCI" evidence="4">
    <location>
        <begin position="212"/>
        <end position="393"/>
    </location>
</feature>
<evidence type="ECO:0000256" key="1">
    <source>
        <dbReference type="ARBA" id="ARBA00025771"/>
    </source>
</evidence>
<dbReference type="PANTHER" id="PTHR12732">
    <property type="entry name" value="UNCHARACTERIZED PROTEASOME COMPONENT REGION PCI-CONTAINING"/>
    <property type="match status" value="1"/>
</dbReference>
<dbReference type="Gene3D" id="1.10.10.10">
    <property type="entry name" value="Winged helix-like DNA-binding domain superfamily/Winged helix DNA-binding domain"/>
    <property type="match status" value="1"/>
</dbReference>